<feature type="chain" id="PRO_5032546372" evidence="1">
    <location>
        <begin position="28"/>
        <end position="137"/>
    </location>
</feature>
<evidence type="ECO:0000313" key="2">
    <source>
        <dbReference type="EMBL" id="NMO00446.1"/>
    </source>
</evidence>
<feature type="signal peptide" evidence="1">
    <location>
        <begin position="1"/>
        <end position="27"/>
    </location>
</feature>
<name>A0A848KP39_9ACTN</name>
<dbReference type="AlphaFoldDB" id="A0A848KP39"/>
<comment type="caution">
    <text evidence="2">The sequence shown here is derived from an EMBL/GenBank/DDBJ whole genome shotgun (WGS) entry which is preliminary data.</text>
</comment>
<evidence type="ECO:0000256" key="1">
    <source>
        <dbReference type="SAM" id="SignalP"/>
    </source>
</evidence>
<keyword evidence="3" id="KW-1185">Reference proteome</keyword>
<sequence>MNTFSRFSAAVLAAVGVAVAVPAVAQADMYTFPGIGGWYSSPGAGTQVRYVFYSDSASNDISWMDANNAPKVQHVVFTGRTPDGKFVGERVVRLGGGTPVMSSSIHSGGSFAQCKVLVGGQQQKLYTMSGPGATAFC</sequence>
<dbReference type="EMBL" id="JABBNB010000003">
    <property type="protein sequence ID" value="NMO00446.1"/>
    <property type="molecule type" value="Genomic_DNA"/>
</dbReference>
<dbReference type="Proteomes" id="UP000550729">
    <property type="component" value="Unassembled WGS sequence"/>
</dbReference>
<accession>A0A848KP39</accession>
<evidence type="ECO:0000313" key="3">
    <source>
        <dbReference type="Proteomes" id="UP000550729"/>
    </source>
</evidence>
<protein>
    <submittedName>
        <fullName evidence="2">Uncharacterized protein</fullName>
    </submittedName>
</protein>
<reference evidence="2 3" key="1">
    <citation type="submission" date="2020-04" db="EMBL/GenBank/DDBJ databases">
        <title>Gordonia sp. nov. TBRC 11910.</title>
        <authorList>
            <person name="Suriyachadkun C."/>
        </authorList>
    </citation>
    <scope>NUCLEOTIDE SEQUENCE [LARGE SCALE GENOMIC DNA]</scope>
    <source>
        <strain evidence="2 3">TBRC 11910</strain>
    </source>
</reference>
<keyword evidence="1" id="KW-0732">Signal</keyword>
<proteinExistence type="predicted"/>
<organism evidence="2 3">
    <name type="scientific">Gordonia asplenii</name>
    <dbReference type="NCBI Taxonomy" id="2725283"/>
    <lineage>
        <taxon>Bacteria</taxon>
        <taxon>Bacillati</taxon>
        <taxon>Actinomycetota</taxon>
        <taxon>Actinomycetes</taxon>
        <taxon>Mycobacteriales</taxon>
        <taxon>Gordoniaceae</taxon>
        <taxon>Gordonia</taxon>
    </lineage>
</organism>
<dbReference type="RefSeq" id="WP_170192941.1">
    <property type="nucleotide sequence ID" value="NZ_JABBNB010000003.1"/>
</dbReference>
<gene>
    <name evidence="2" type="ORF">HH308_04365</name>
</gene>